<comment type="similarity">
    <text evidence="1">Belongs to the HAD-like hydrolase superfamily. EYA family.</text>
</comment>
<dbReference type="InterPro" id="IPR028472">
    <property type="entry name" value="EYA"/>
</dbReference>
<evidence type="ECO:0000256" key="5">
    <source>
        <dbReference type="ARBA" id="ARBA00022842"/>
    </source>
</evidence>
<feature type="binding site" evidence="9">
    <location>
        <position position="29"/>
    </location>
    <ligand>
        <name>Mg(2+)</name>
        <dbReference type="ChEBI" id="CHEBI:18420"/>
    </ligand>
</feature>
<keyword evidence="5 9" id="KW-0460">Magnesium</keyword>
<dbReference type="Gene3D" id="3.40.50.12350">
    <property type="match status" value="1"/>
</dbReference>
<gene>
    <name evidence="10" type="ORF">ZEAMMB73_Zm00001d024715</name>
</gene>
<sequence>MDEAVPALATGQASTDAVTEQPVNVYIWDMDETLILLKSLLDGSYAGAFDGLKDHEKSTEIGKRWENLILELCDEHFFYEEIENYNEPYLNALNEYDDGRDLTSYDFEADCFSSPYDDANKKKLAYRHRAIGEKYAKGLEKVLDGHMVKVCNDQYSLTDKYTDGWLSSGILV</sequence>
<feature type="active site" description="Nucleophile" evidence="8">
    <location>
        <position position="29"/>
    </location>
</feature>
<evidence type="ECO:0000256" key="2">
    <source>
        <dbReference type="ARBA" id="ARBA00013064"/>
    </source>
</evidence>
<dbReference type="PANTHER" id="PTHR10190">
    <property type="entry name" value="EYES ABSENT"/>
    <property type="match status" value="1"/>
</dbReference>
<protein>
    <recommendedName>
        <fullName evidence="2">protein-tyrosine-phosphatase</fullName>
        <ecNumber evidence="2">3.1.3.48</ecNumber>
    </recommendedName>
</protein>
<accession>A0A1D6J1H9</accession>
<organism evidence="10">
    <name type="scientific">Zea mays</name>
    <name type="common">Maize</name>
    <dbReference type="NCBI Taxonomy" id="4577"/>
    <lineage>
        <taxon>Eukaryota</taxon>
        <taxon>Viridiplantae</taxon>
        <taxon>Streptophyta</taxon>
        <taxon>Embryophyta</taxon>
        <taxon>Tracheophyta</taxon>
        <taxon>Spermatophyta</taxon>
        <taxon>Magnoliopsida</taxon>
        <taxon>Liliopsida</taxon>
        <taxon>Poales</taxon>
        <taxon>Poaceae</taxon>
        <taxon>PACMAD clade</taxon>
        <taxon>Panicoideae</taxon>
        <taxon>Andropogonodae</taxon>
        <taxon>Andropogoneae</taxon>
        <taxon>Tripsacinae</taxon>
        <taxon>Zea</taxon>
    </lineage>
</organism>
<keyword evidence="4" id="KW-0378">Hydrolase</keyword>
<evidence type="ECO:0000256" key="4">
    <source>
        <dbReference type="ARBA" id="ARBA00022801"/>
    </source>
</evidence>
<comment type="catalytic activity">
    <reaction evidence="7">
        <text>O-phospho-L-tyrosyl-[protein] + H2O = L-tyrosyl-[protein] + phosphate</text>
        <dbReference type="Rhea" id="RHEA:10684"/>
        <dbReference type="Rhea" id="RHEA-COMP:10136"/>
        <dbReference type="Rhea" id="RHEA-COMP:20101"/>
        <dbReference type="ChEBI" id="CHEBI:15377"/>
        <dbReference type="ChEBI" id="CHEBI:43474"/>
        <dbReference type="ChEBI" id="CHEBI:46858"/>
        <dbReference type="ChEBI" id="CHEBI:61978"/>
        <dbReference type="EC" id="3.1.3.48"/>
    </reaction>
</comment>
<evidence type="ECO:0000256" key="3">
    <source>
        <dbReference type="ARBA" id="ARBA00022723"/>
    </source>
</evidence>
<evidence type="ECO:0000256" key="1">
    <source>
        <dbReference type="ARBA" id="ARBA00010501"/>
    </source>
</evidence>
<keyword evidence="6" id="KW-0904">Protein phosphatase</keyword>
<evidence type="ECO:0000256" key="8">
    <source>
        <dbReference type="PIRSR" id="PIRSR628472-1"/>
    </source>
</evidence>
<feature type="binding site" evidence="9">
    <location>
        <position position="31"/>
    </location>
    <ligand>
        <name>Mg(2+)</name>
        <dbReference type="ChEBI" id="CHEBI:18420"/>
    </ligand>
</feature>
<name>A0A1D6J1H9_MAIZE</name>
<dbReference type="PANTHER" id="PTHR10190:SF16">
    <property type="entry name" value="DEVELOPMENTAL PROTEIN EYES ABSENT"/>
    <property type="match status" value="1"/>
</dbReference>
<evidence type="ECO:0000256" key="6">
    <source>
        <dbReference type="ARBA" id="ARBA00022912"/>
    </source>
</evidence>
<dbReference type="GO" id="GO:0004725">
    <property type="term" value="F:protein tyrosine phosphatase activity"/>
    <property type="evidence" value="ECO:0007669"/>
    <property type="project" value="UniProtKB-EC"/>
</dbReference>
<comment type="cofactor">
    <cofactor evidence="9">
        <name>Mg(2+)</name>
        <dbReference type="ChEBI" id="CHEBI:18420"/>
    </cofactor>
    <text evidence="9">Binds 1 Mg(2+) ion per subunit.</text>
</comment>
<reference evidence="10" key="1">
    <citation type="submission" date="2015-12" db="EMBL/GenBank/DDBJ databases">
        <title>Update maize B73 reference genome by single molecule sequencing technologies.</title>
        <authorList>
            <consortium name="Maize Genome Sequencing Project"/>
            <person name="Ware D."/>
        </authorList>
    </citation>
    <scope>NUCLEOTIDE SEQUENCE</scope>
    <source>
        <tissue evidence="10">Seedling</tissue>
    </source>
</reference>
<evidence type="ECO:0000256" key="9">
    <source>
        <dbReference type="PIRSR" id="PIRSR628472-2"/>
    </source>
</evidence>
<evidence type="ECO:0000256" key="7">
    <source>
        <dbReference type="ARBA" id="ARBA00051722"/>
    </source>
</evidence>
<keyword evidence="3 9" id="KW-0479">Metal-binding</keyword>
<dbReference type="InterPro" id="IPR006545">
    <property type="entry name" value="EYA_dom"/>
</dbReference>
<proteinExistence type="inferred from homology"/>
<feature type="active site" description="Proton donor" evidence="8">
    <location>
        <position position="31"/>
    </location>
</feature>
<dbReference type="InterPro" id="IPR038102">
    <property type="entry name" value="EYA_dom_sf"/>
</dbReference>
<dbReference type="NCBIfam" id="TIGR01658">
    <property type="entry name" value="EYA-cons_domain"/>
    <property type="match status" value="1"/>
</dbReference>
<dbReference type="ExpressionAtlas" id="A0A1D6J1H9">
    <property type="expression patterns" value="baseline and differential"/>
</dbReference>
<dbReference type="GO" id="GO:0046872">
    <property type="term" value="F:metal ion binding"/>
    <property type="evidence" value="ECO:0007669"/>
    <property type="project" value="UniProtKB-KW"/>
</dbReference>
<dbReference type="AlphaFoldDB" id="A0A1D6J1H9"/>
<dbReference type="EC" id="3.1.3.48" evidence="2"/>
<evidence type="ECO:0000313" key="10">
    <source>
        <dbReference type="EMBL" id="AQK41904.1"/>
    </source>
</evidence>
<dbReference type="EMBL" id="CM000786">
    <property type="protein sequence ID" value="AQK41904.1"/>
    <property type="molecule type" value="Genomic_DNA"/>
</dbReference>